<dbReference type="EMBL" id="LT559118">
    <property type="protein sequence ID" value="SBP01106.1"/>
    <property type="molecule type" value="Genomic_DNA"/>
</dbReference>
<reference evidence="1" key="1">
    <citation type="submission" date="2016-04" db="EMBL/GenBank/DDBJ databases">
        <authorList>
            <person name="Evans L.H."/>
            <person name="Alamgir A."/>
            <person name="Owens N."/>
            <person name="Weber N.D."/>
            <person name="Virtaneva K."/>
            <person name="Barbian K."/>
            <person name="Babar A."/>
            <person name="Rosenke K."/>
        </authorList>
    </citation>
    <scope>NUCLEOTIDE SEQUENCE</scope>
    <source>
        <strain evidence="1">Nono1</strain>
    </source>
</reference>
<proteinExistence type="predicted"/>
<dbReference type="Pfam" id="PF14072">
    <property type="entry name" value="DndB"/>
    <property type="match status" value="1"/>
</dbReference>
<name>A0A1M4EQI8_9ACTN</name>
<dbReference type="CDD" id="cd16412">
    <property type="entry name" value="dndB"/>
    <property type="match status" value="1"/>
</dbReference>
<dbReference type="InterPro" id="IPR017642">
    <property type="entry name" value="DNA_S_mod_DndB"/>
</dbReference>
<accession>A0A1M4EQI8</accession>
<protein>
    <submittedName>
        <fullName evidence="1">DNA sulfur modification protein DndB</fullName>
    </submittedName>
</protein>
<sequence>MRTLKRTRTYGTVDLVGAHALTQQGGDATTAGFEYTFPAIRGVQAGREYYASMCPLRLIPKIFLFDEDELAPEVRAQRVLNRGRVPALARYILDNPDDYVFSALTASVDGAIRFVGVADQGPGLRVGQLHIPMASRFLINDGQHRRAAIEAALKENPSLGDETIAVVFFHDAGLERSQQMFADLNRHAVRPARSIGVLYDHRDELSQLTRLLALKCPVFRNFVEMESSNLSARSRKLFTLSALYSAMSALLQGLELTNGKDGERLSWGYWEAIDDLMPDWGEVRRRSLSASEVRKQYLHTHGIALHALGLLGNTLLRDSLDPEEWKPRLTPLRDVDWSRTNPDWEGRAIIGGRVSKNHQNVVLTVNYLRKQLGLELTADEQQAEDAYQRGER</sequence>
<dbReference type="NCBIfam" id="TIGR03233">
    <property type="entry name" value="DNA_S_dndB"/>
    <property type="match status" value="1"/>
</dbReference>
<organism evidence="1">
    <name type="scientific">Nonomuraea gerenzanensis</name>
    <dbReference type="NCBI Taxonomy" id="93944"/>
    <lineage>
        <taxon>Bacteria</taxon>
        <taxon>Bacillati</taxon>
        <taxon>Actinomycetota</taxon>
        <taxon>Actinomycetes</taxon>
        <taxon>Streptosporangiales</taxon>
        <taxon>Streptosporangiaceae</taxon>
        <taxon>Nonomuraea</taxon>
    </lineage>
</organism>
<dbReference type="NCBIfam" id="TIGR03187">
    <property type="entry name" value="DGQHR"/>
    <property type="match status" value="1"/>
</dbReference>
<evidence type="ECO:0000313" key="1">
    <source>
        <dbReference type="EMBL" id="SBP01106.1"/>
    </source>
</evidence>
<gene>
    <name evidence="1" type="ORF">BN4615_P10622</name>
</gene>
<dbReference type="InterPro" id="IPR017601">
    <property type="entry name" value="DGQHR-contain_dom"/>
</dbReference>
<dbReference type="AlphaFoldDB" id="A0A1M4EQI8"/>